<reference evidence="2 3" key="2">
    <citation type="journal article" date="2016" name="Genome Announc.">
        <title>Draft Genome Sequence of Erythromycin- and Oxytetracycline-Sensitive Nocardia seriolae Strain U-1 (NBRC 110359).</title>
        <authorList>
            <person name="Imajoh M."/>
            <person name="Sukeda M."/>
            <person name="Shimizu M."/>
            <person name="Yamane J."/>
            <person name="Ohnishi K."/>
            <person name="Oshima S."/>
        </authorList>
    </citation>
    <scope>NUCLEOTIDE SEQUENCE [LARGE SCALE GENOMIC DNA]</scope>
    <source>
        <strain evidence="2 3">U-1</strain>
    </source>
</reference>
<organism evidence="2 3">
    <name type="scientific">Nocardia seriolae</name>
    <dbReference type="NCBI Taxonomy" id="37332"/>
    <lineage>
        <taxon>Bacteria</taxon>
        <taxon>Bacillati</taxon>
        <taxon>Actinomycetota</taxon>
        <taxon>Actinomycetes</taxon>
        <taxon>Mycobacteriales</taxon>
        <taxon>Nocardiaceae</taxon>
        <taxon>Nocardia</taxon>
    </lineage>
</organism>
<dbReference type="EMBL" id="BBYQ01000005">
    <property type="protein sequence ID" value="GAP26276.1"/>
    <property type="molecule type" value="Genomic_DNA"/>
</dbReference>
<keyword evidence="3" id="KW-1185">Reference proteome</keyword>
<proteinExistence type="predicted"/>
<dbReference type="KEGG" id="nsr:NS506_07677"/>
<dbReference type="EMBL" id="CP017839">
    <property type="protein sequence ID" value="APB01696.1"/>
    <property type="molecule type" value="Genomic_DNA"/>
</dbReference>
<reference evidence="3" key="1">
    <citation type="submission" date="2015-07" db="EMBL/GenBank/DDBJ databases">
        <title>Nocardia seriolae U-1 whole genome shotgun sequence.</title>
        <authorList>
            <person name="Imajoh M."/>
            <person name="Fukumoto Y."/>
            <person name="Sukeda M."/>
            <person name="Yamane J."/>
            <person name="Yamasaki K."/>
            <person name="Shimizu M."/>
            <person name="Ohnishi K."/>
            <person name="Oshima S."/>
        </authorList>
    </citation>
    <scope>NUCLEOTIDE SEQUENCE [LARGE SCALE GENOMIC DNA]</scope>
    <source>
        <strain evidence="3">U-1</strain>
    </source>
</reference>
<dbReference type="AlphaFoldDB" id="A0A0B8MZH2"/>
<evidence type="ECO:0000313" key="2">
    <source>
        <dbReference type="EMBL" id="GAP26276.1"/>
    </source>
</evidence>
<evidence type="ECO:0000313" key="4">
    <source>
        <dbReference type="Proteomes" id="UP000180166"/>
    </source>
</evidence>
<gene>
    <name evidence="1" type="ORF">NS506_07677</name>
    <name evidence="2" type="ORF">NSK11_contig00005-0004</name>
</gene>
<accession>A0A0B8MZH2</accession>
<name>A0A0B8MZH2_9NOCA</name>
<dbReference type="RefSeq" id="WP_143161466.1">
    <property type="nucleotide sequence ID" value="NZ_AP017900.1"/>
</dbReference>
<protein>
    <submittedName>
        <fullName evidence="2">Uncharacterized protein</fullName>
    </submittedName>
</protein>
<dbReference type="Proteomes" id="UP000180166">
    <property type="component" value="Chromosome"/>
</dbReference>
<reference evidence="1 4" key="3">
    <citation type="submission" date="2016-10" db="EMBL/GenBank/DDBJ databases">
        <title>Genome sequence of Nocardia seriolae strain EM150506, isolated from Anguila japonica.</title>
        <authorList>
            <person name="Han H.-J."/>
        </authorList>
    </citation>
    <scope>NUCLEOTIDE SEQUENCE [LARGE SCALE GENOMIC DNA]</scope>
    <source>
        <strain evidence="1 4">EM150506</strain>
    </source>
</reference>
<sequence length="128" mass="14368">MDPNITLREIRRLVHGYVELREYAPDRYTKVNGLLFCLTESVTDLDRWLRRGGILPRDWATTSRTVPTATAEIQVIDRTALSAVIGTALEYLREVGVIVGDIDVADEHIVSAIQARWTMLSARSEVSA</sequence>
<dbReference type="Proteomes" id="UP000037179">
    <property type="component" value="Unassembled WGS sequence"/>
</dbReference>
<evidence type="ECO:0000313" key="1">
    <source>
        <dbReference type="EMBL" id="APB01696.1"/>
    </source>
</evidence>
<evidence type="ECO:0000313" key="3">
    <source>
        <dbReference type="Proteomes" id="UP000037179"/>
    </source>
</evidence>